<dbReference type="EMBL" id="BDEQ01000001">
    <property type="protein sequence ID" value="GAT94464.1"/>
    <property type="molecule type" value="Genomic_DNA"/>
</dbReference>
<dbReference type="GO" id="GO:0048284">
    <property type="term" value="P:organelle fusion"/>
    <property type="evidence" value="ECO:0007669"/>
    <property type="project" value="TreeGrafter"/>
</dbReference>
<feature type="compositionally biased region" description="Polar residues" evidence="4">
    <location>
        <begin position="44"/>
        <end position="61"/>
    </location>
</feature>
<evidence type="ECO:0000256" key="4">
    <source>
        <dbReference type="SAM" id="MobiDB-lite"/>
    </source>
</evidence>
<keyword evidence="3" id="KW-0862">Zinc</keyword>
<proteinExistence type="predicted"/>
<dbReference type="GO" id="GO:0030897">
    <property type="term" value="C:HOPS complex"/>
    <property type="evidence" value="ECO:0007669"/>
    <property type="project" value="TreeGrafter"/>
</dbReference>
<dbReference type="GO" id="GO:0007032">
    <property type="term" value="P:endosome organization"/>
    <property type="evidence" value="ECO:0007669"/>
    <property type="project" value="TreeGrafter"/>
</dbReference>
<dbReference type="GO" id="GO:0008270">
    <property type="term" value="F:zinc ion binding"/>
    <property type="evidence" value="ECO:0007669"/>
    <property type="project" value="UniProtKB-KW"/>
</dbReference>
<sequence>MSRNQPVISSSDDNSGSSDSQMSGSEIKQQQRQGFMSRRDRRSLNSQPSSPFFTKNNSRPITMTEISGSESETVSESGRNETASVGGREWNRIAVDKLSQKSRRPTYVLKKLKQAGVSSESKLENEVEPIMQPLINDDDFIVTNQFKKICGSEDSEFIDDEIEKKKSLSNVSNEKEYDEKEELFRPNWIKAEQYDFSSRGIKPRAIFAENNACLMIDSHNCFLFRDNDFHMIPNLYKETIQMGVIDPTGVHIILLYSGNKMSYCERIKLSPVFFNVSYPEEVIKASGNKEIKISTIRFEQKASMNTELNLFVGTNTGCIFSLTVHIKKNPIQTTSVSVYPLPFVKDEINERSLSQSGKHIKAKTELVKDITNFKNEGEITDIFWIIGSICTVILACTNNIVFQIIIETKGSNKFVYISEVSNKPPYEIVEGSKGMMIVQYEGMTEDAMNYRVSYLTGQYKLKDGRTRRSLFRGRYAFFSNDKDVDKFNERGVSNDYVDSDFVIETPNQVYQLYPDSLVCFDYDYNTSCTKLIEGKAICMTLEKNNPVERYIWVCTEYSLYKIHAVKPDYEEFFDVQLIQNMMNDETLIFVLLRALDKVINDSTNIKSRLRVSLLYTWCVILILNNVRIQDQRELLKKKLTYLIKKRFYAKTIIDKEIIRYLIRNCGDRELFIWYCETNNDMVGLLNYYIENCEYSEGIEVLIKMYSSEEAEEREECIQLTKKYFGVLFREEPLLFNEYLKTRDIFGEESLYTVLSLVGEEIEFSILQPFIRNLINQRTHDGMDVSELLEILFWKYLKEEPGTSAELDKNMNSLLFSRINVPVTSIYIIRELKRRRMYRSLSCIYENNGNYAEAIEMKGLMIKQSDKQLSQLQDEIDKMFELVGKEPNEQNRETLVVQALKWFVDACDTGVGEKYVLDVIKNHKISIQSVLASLPLILPSFRQWKLKDMMEMIDAKFKEYKTKGDDLLSMVFLSNSQVAEMSQKLAQKELSFAEPSFQYVVYSDEDVCSMCRKKLNEIDSQLIMFCCGHKYHRDCIINELNLHKTSFAVKVLTEYEKDNDINVLANECLLCSCHATELTHFSLDETNDDSWNL</sequence>
<feature type="compositionally biased region" description="Low complexity" evidence="4">
    <location>
        <begin position="64"/>
        <end position="77"/>
    </location>
</feature>
<feature type="region of interest" description="Disordered" evidence="4">
    <location>
        <begin position="1"/>
        <end position="85"/>
    </location>
</feature>
<dbReference type="VEuPathDB" id="AmoebaDB:EHI_065850"/>
<dbReference type="GO" id="GO:0030674">
    <property type="term" value="F:protein-macromolecule adaptor activity"/>
    <property type="evidence" value="ECO:0007669"/>
    <property type="project" value="TreeGrafter"/>
</dbReference>
<dbReference type="AlphaFoldDB" id="A0A5K1U7U9"/>
<evidence type="ECO:0000313" key="6">
    <source>
        <dbReference type="Proteomes" id="UP000078387"/>
    </source>
</evidence>
<dbReference type="GO" id="GO:0005768">
    <property type="term" value="C:endosome"/>
    <property type="evidence" value="ECO:0007669"/>
    <property type="project" value="TreeGrafter"/>
</dbReference>
<name>A0A5K1U7U9_ENTHI</name>
<reference evidence="5 6" key="1">
    <citation type="submission" date="2016-05" db="EMBL/GenBank/DDBJ databases">
        <title>First whole genome sequencing of Entamoeba histolytica HM1:IMSS-clone-6.</title>
        <authorList>
            <person name="Mukherjee Avik.K."/>
            <person name="Izumyama S."/>
            <person name="Nakada-Tsukui K."/>
            <person name="Nozaki T."/>
        </authorList>
    </citation>
    <scope>NUCLEOTIDE SEQUENCE [LARGE SCALE GENOMIC DNA]</scope>
    <source>
        <strain evidence="5 6">HM1:IMSS clone 6</strain>
    </source>
</reference>
<dbReference type="GO" id="GO:0007033">
    <property type="term" value="P:vacuole organization"/>
    <property type="evidence" value="ECO:0007669"/>
    <property type="project" value="TreeGrafter"/>
</dbReference>
<dbReference type="VEuPathDB" id="AmoebaDB:KM1_190820"/>
<evidence type="ECO:0000256" key="2">
    <source>
        <dbReference type="ARBA" id="ARBA00022771"/>
    </source>
</evidence>
<keyword evidence="1" id="KW-0479">Metal-binding</keyword>
<dbReference type="VEuPathDB" id="AmoebaDB:EHI7A_058550"/>
<dbReference type="VEuPathDB" id="AmoebaDB:EHI5A_094430"/>
<dbReference type="PANTHER" id="PTHR23323">
    <property type="entry name" value="VACUOLAR PROTEIN SORTING-ASSOCIATED PROTEIN"/>
    <property type="match status" value="1"/>
</dbReference>
<dbReference type="SUPFAM" id="SSF57850">
    <property type="entry name" value="RING/U-box"/>
    <property type="match status" value="1"/>
</dbReference>
<evidence type="ECO:0000256" key="1">
    <source>
        <dbReference type="ARBA" id="ARBA00022723"/>
    </source>
</evidence>
<keyword evidence="2" id="KW-0863">Zinc-finger</keyword>
<dbReference type="OMA" id="HTENWDI"/>
<dbReference type="GO" id="GO:0006904">
    <property type="term" value="P:vesicle docking involved in exocytosis"/>
    <property type="evidence" value="ECO:0007669"/>
    <property type="project" value="TreeGrafter"/>
</dbReference>
<dbReference type="VEuPathDB" id="AmoebaDB:EHI8A_060610"/>
<gene>
    <name evidence="5" type="ORF">CL6EHI_065850</name>
</gene>
<dbReference type="PANTHER" id="PTHR23323:SF26">
    <property type="entry name" value="VACUOLAR PROTEIN SORTING-ASSOCIATED PROTEIN 18 HOMOLOG"/>
    <property type="match status" value="1"/>
</dbReference>
<evidence type="ECO:0008006" key="7">
    <source>
        <dbReference type="Google" id="ProtNLM"/>
    </source>
</evidence>
<organism evidence="5 6">
    <name type="scientific">Entamoeba histolytica</name>
    <dbReference type="NCBI Taxonomy" id="5759"/>
    <lineage>
        <taxon>Eukaryota</taxon>
        <taxon>Amoebozoa</taxon>
        <taxon>Evosea</taxon>
        <taxon>Archamoebae</taxon>
        <taxon>Mastigamoebida</taxon>
        <taxon>Entamoebidae</taxon>
        <taxon>Entamoeba</taxon>
    </lineage>
</organism>
<accession>A0A5K1U7U9</accession>
<protein>
    <recommendedName>
        <fullName evidence="7">RING-type domain-containing protein</fullName>
    </recommendedName>
</protein>
<evidence type="ECO:0000256" key="3">
    <source>
        <dbReference type="ARBA" id="ARBA00022833"/>
    </source>
</evidence>
<evidence type="ECO:0000313" key="5">
    <source>
        <dbReference type="EMBL" id="GAT94464.1"/>
    </source>
</evidence>
<comment type="caution">
    <text evidence="5">The sequence shown here is derived from an EMBL/GenBank/DDBJ whole genome shotgun (WGS) entry which is preliminary data.</text>
</comment>
<dbReference type="Proteomes" id="UP000078387">
    <property type="component" value="Unassembled WGS sequence"/>
</dbReference>
<feature type="compositionally biased region" description="Low complexity" evidence="4">
    <location>
        <begin position="9"/>
        <end position="25"/>
    </location>
</feature>